<dbReference type="Gene3D" id="2.40.170.20">
    <property type="entry name" value="TonB-dependent receptor, beta-barrel domain"/>
    <property type="match status" value="1"/>
</dbReference>
<dbReference type="AlphaFoldDB" id="A0A2X2UV48"/>
<proteinExistence type="predicted"/>
<evidence type="ECO:0000256" key="3">
    <source>
        <dbReference type="ARBA" id="ARBA00023237"/>
    </source>
</evidence>
<organism evidence="5 6">
    <name type="scientific">Capnocytophaga ochracea</name>
    <dbReference type="NCBI Taxonomy" id="1018"/>
    <lineage>
        <taxon>Bacteria</taxon>
        <taxon>Pseudomonadati</taxon>
        <taxon>Bacteroidota</taxon>
        <taxon>Flavobacteriia</taxon>
        <taxon>Flavobacteriales</taxon>
        <taxon>Flavobacteriaceae</taxon>
        <taxon>Capnocytophaga</taxon>
    </lineage>
</organism>
<keyword evidence="3" id="KW-0998">Cell outer membrane</keyword>
<keyword evidence="2 4" id="KW-0472">Membrane</keyword>
<dbReference type="Gene3D" id="2.60.40.1120">
    <property type="entry name" value="Carboxypeptidase-like, regulatory domain"/>
    <property type="match status" value="1"/>
</dbReference>
<name>A0A2X2UV48_CAPOC</name>
<dbReference type="InterPro" id="IPR008969">
    <property type="entry name" value="CarboxyPept-like_regulatory"/>
</dbReference>
<dbReference type="SUPFAM" id="SSF56935">
    <property type="entry name" value="Porins"/>
    <property type="match status" value="1"/>
</dbReference>
<dbReference type="Pfam" id="PF13715">
    <property type="entry name" value="CarbopepD_reg_2"/>
    <property type="match status" value="1"/>
</dbReference>
<evidence type="ECO:0000256" key="1">
    <source>
        <dbReference type="ARBA" id="ARBA00004442"/>
    </source>
</evidence>
<comment type="subcellular location">
    <subcellularLocation>
        <location evidence="1">Cell outer membrane</location>
    </subcellularLocation>
</comment>
<dbReference type="GO" id="GO:0009279">
    <property type="term" value="C:cell outer membrane"/>
    <property type="evidence" value="ECO:0007669"/>
    <property type="project" value="UniProtKB-SubCell"/>
</dbReference>
<dbReference type="Proteomes" id="UP000250169">
    <property type="component" value="Unassembled WGS sequence"/>
</dbReference>
<evidence type="ECO:0000256" key="2">
    <source>
        <dbReference type="ARBA" id="ARBA00023136"/>
    </source>
</evidence>
<dbReference type="SUPFAM" id="SSF49464">
    <property type="entry name" value="Carboxypeptidase regulatory domain-like"/>
    <property type="match status" value="1"/>
</dbReference>
<reference evidence="5 6" key="1">
    <citation type="submission" date="2018-06" db="EMBL/GenBank/DDBJ databases">
        <authorList>
            <consortium name="Pathogen Informatics"/>
            <person name="Doyle S."/>
        </authorList>
    </citation>
    <scope>NUCLEOTIDE SEQUENCE [LARGE SCALE GENOMIC DNA]</scope>
    <source>
        <strain evidence="5 6">NCTC11545</strain>
    </source>
</reference>
<dbReference type="EMBL" id="UAVS01000001">
    <property type="protein sequence ID" value="SQA93359.1"/>
    <property type="molecule type" value="Genomic_DNA"/>
</dbReference>
<keyword evidence="4" id="KW-0812">Transmembrane</keyword>
<evidence type="ECO:0000313" key="5">
    <source>
        <dbReference type="EMBL" id="SQA93359.1"/>
    </source>
</evidence>
<protein>
    <recommendedName>
        <fullName evidence="7">TonB-dependent receptor</fullName>
    </recommendedName>
</protein>
<feature type="transmembrane region" description="Helical" evidence="4">
    <location>
        <begin position="14"/>
        <end position="33"/>
    </location>
</feature>
<dbReference type="InterPro" id="IPR036942">
    <property type="entry name" value="Beta-barrel_TonB_sf"/>
</dbReference>
<evidence type="ECO:0008006" key="7">
    <source>
        <dbReference type="Google" id="ProtNLM"/>
    </source>
</evidence>
<evidence type="ECO:0000256" key="4">
    <source>
        <dbReference type="SAM" id="Phobius"/>
    </source>
</evidence>
<gene>
    <name evidence="5" type="ORF">NCTC11545_00725</name>
</gene>
<evidence type="ECO:0000313" key="6">
    <source>
        <dbReference type="Proteomes" id="UP000250169"/>
    </source>
</evidence>
<accession>A0A2X2UV48</accession>
<keyword evidence="4" id="KW-1133">Transmembrane helix</keyword>
<sequence length="943" mass="107165">MTAIILYLTSYKIILFRLFCYFIFLLYLWHIFQRNQPHSIMLRKLYLYVLLFVSVSAFSQVKVEGTVIDELSSKPLQGVKVRVSTSPREAVTNSKGKYTLQLPEGEHLLLFSLSGYSSAEQLISLGDTHPYTVPTVSLSGDYQQEAEQLAVITESELEDDESGADAMSGLLQSSQDVFMRRAAFDFSSVFFKPRGYDSKDVTVLINGIPMNRLENGRAQWANWGGLNDITRNQEMSNGLVKSDYTFGGLMGSNYINIRPSLNRAGLRVTTSASNRSYTGRLMATYNSGVQRNGLAYMVSASRRFAPQGSWVDGTLYNAYAFAAGIEFQLNNHSSFNLIGMFSPVKRGKTSPLTREVLDLMGYQYNPFWGKQNGDKRNSRNRIVSEPIFVFSYNYLKNDTRLNVDLGYQFGEIGNTRISYSNAQNPEPNYYKLLPSYYLNQNPSDETMAALQKDYFLTHSQLDWEELYRANYNTTDKRSAFIVSNDINRERTFSANVNFSTPIHENIKWTSGVVYRNVSSDNFAEVDDLLGGDYFMNYDYFEGKPYNADETDMKKKQGDKWNYFYALKSNVAEAFSQFEFTFKNVELFVAGRYHYTDIQREGKFNYPLYADSYGKGAMQVQNGMSTKAGLTYALTGRHLLQANVGYFNTPQSVRNIYANVRNSNRLLPNIKNELAYTADASYILRMPYLKGRLTGFFTEIENTAETNFFYTETALTDEIDRDFVAQTVEGIKKRHFGLEFGAEAQLIPTLKLTAVASVGQYTYINNPSLYISSGEVNKAIDEVTMKNYHVPSGPQQAYSLGLEYRHPKYWWIGATANFLAQNYVSLSALNRTSQFFIDPTTKAPFTNIDTDLARKLLKQERLDDVFLVNLVGGKSWRLNKTYVSLMVSVNNLFDTQFLSGGFEQSRTANYGKMVQDNAQGVPSFGNRYFVGYGRTYMVNLAVSL</sequence>